<protein>
    <submittedName>
        <fullName evidence="7">Lipoprotein</fullName>
    </submittedName>
</protein>
<evidence type="ECO:0000256" key="3">
    <source>
        <dbReference type="ARBA" id="ARBA00023098"/>
    </source>
</evidence>
<evidence type="ECO:0000256" key="5">
    <source>
        <dbReference type="SAM" id="SignalP"/>
    </source>
</evidence>
<proteinExistence type="predicted"/>
<dbReference type="GO" id="GO:0016042">
    <property type="term" value="P:lipid catabolic process"/>
    <property type="evidence" value="ECO:0007669"/>
    <property type="project" value="UniProtKB-UniRule"/>
</dbReference>
<evidence type="ECO:0000313" key="7">
    <source>
        <dbReference type="EMBL" id="GAM63047.1"/>
    </source>
</evidence>
<keyword evidence="2 4" id="KW-0442">Lipid degradation</keyword>
<dbReference type="Pfam" id="PF01734">
    <property type="entry name" value="Patatin"/>
    <property type="match status" value="1"/>
</dbReference>
<dbReference type="PROSITE" id="PS51635">
    <property type="entry name" value="PNPLA"/>
    <property type="match status" value="1"/>
</dbReference>
<gene>
    <name evidence="7" type="ORF">JCM19232_4724</name>
</gene>
<dbReference type="AlphaFoldDB" id="A0A0B8PEJ0"/>
<evidence type="ECO:0000256" key="2">
    <source>
        <dbReference type="ARBA" id="ARBA00022963"/>
    </source>
</evidence>
<keyword evidence="3 4" id="KW-0443">Lipid metabolism</keyword>
<name>A0A0B8PEJ0_9VIBR</name>
<evidence type="ECO:0000256" key="1">
    <source>
        <dbReference type="ARBA" id="ARBA00022801"/>
    </source>
</evidence>
<dbReference type="InterPro" id="IPR050301">
    <property type="entry name" value="NTE"/>
</dbReference>
<keyword evidence="7" id="KW-0449">Lipoprotein</keyword>
<feature type="signal peptide" evidence="5">
    <location>
        <begin position="1"/>
        <end position="26"/>
    </location>
</feature>
<evidence type="ECO:0000259" key="6">
    <source>
        <dbReference type="PROSITE" id="PS51635"/>
    </source>
</evidence>
<dbReference type="GO" id="GO:0016787">
    <property type="term" value="F:hydrolase activity"/>
    <property type="evidence" value="ECO:0007669"/>
    <property type="project" value="UniProtKB-UniRule"/>
</dbReference>
<dbReference type="Gene3D" id="3.40.1090.10">
    <property type="entry name" value="Cytosolic phospholipase A2 catalytic domain"/>
    <property type="match status" value="1"/>
</dbReference>
<dbReference type="Proteomes" id="UP000031670">
    <property type="component" value="Unassembled WGS sequence"/>
</dbReference>
<dbReference type="SUPFAM" id="SSF52151">
    <property type="entry name" value="FabD/lysophospholipase-like"/>
    <property type="match status" value="1"/>
</dbReference>
<feature type="chain" id="PRO_5002122122" evidence="5">
    <location>
        <begin position="27"/>
        <end position="443"/>
    </location>
</feature>
<reference evidence="7 8" key="2">
    <citation type="submission" date="2015-01" db="EMBL/GenBank/DDBJ databases">
        <authorList>
            <consortium name="NBRP consortium"/>
            <person name="Sawabe T."/>
            <person name="Meirelles P."/>
            <person name="Feng G."/>
            <person name="Sayaka M."/>
            <person name="Hattori M."/>
            <person name="Ohkuma M."/>
        </authorList>
    </citation>
    <scope>NUCLEOTIDE SEQUENCE [LARGE SCALE GENOMIC DNA]</scope>
    <source>
        <strain evidence="7 8">JCM19232</strain>
    </source>
</reference>
<evidence type="ECO:0000313" key="8">
    <source>
        <dbReference type="Proteomes" id="UP000031670"/>
    </source>
</evidence>
<dbReference type="PROSITE" id="PS51257">
    <property type="entry name" value="PROKAR_LIPOPROTEIN"/>
    <property type="match status" value="1"/>
</dbReference>
<feature type="active site" description="Proton acceptor" evidence="4">
    <location>
        <position position="282"/>
    </location>
</feature>
<dbReference type="InterPro" id="IPR002641">
    <property type="entry name" value="PNPLA_dom"/>
</dbReference>
<feature type="domain" description="PNPLA" evidence="6">
    <location>
        <begin position="59"/>
        <end position="295"/>
    </location>
</feature>
<comment type="caution">
    <text evidence="4">Lacks conserved residue(s) required for the propagation of feature annotation.</text>
</comment>
<dbReference type="EMBL" id="BBSA01000007">
    <property type="protein sequence ID" value="GAM63047.1"/>
    <property type="molecule type" value="Genomic_DNA"/>
</dbReference>
<evidence type="ECO:0000256" key="4">
    <source>
        <dbReference type="PROSITE-ProRule" id="PRU01161"/>
    </source>
</evidence>
<accession>A0A0B8PEJ0</accession>
<dbReference type="PANTHER" id="PTHR14226:SF78">
    <property type="entry name" value="SLR0060 PROTEIN"/>
    <property type="match status" value="1"/>
</dbReference>
<feature type="short sequence motif" description="DGA/G" evidence="4">
    <location>
        <begin position="282"/>
        <end position="284"/>
    </location>
</feature>
<organism evidence="7 8">
    <name type="scientific">Vibrio ishigakensis</name>
    <dbReference type="NCBI Taxonomy" id="1481914"/>
    <lineage>
        <taxon>Bacteria</taxon>
        <taxon>Pseudomonadati</taxon>
        <taxon>Pseudomonadota</taxon>
        <taxon>Gammaproteobacteria</taxon>
        <taxon>Vibrionales</taxon>
        <taxon>Vibrionaceae</taxon>
        <taxon>Vibrio</taxon>
    </lineage>
</organism>
<keyword evidence="5" id="KW-0732">Signal</keyword>
<keyword evidence="1 4" id="KW-0378">Hydrolase</keyword>
<feature type="active site" description="Nucleophile" evidence="4">
    <location>
        <position position="104"/>
    </location>
</feature>
<dbReference type="InterPro" id="IPR016035">
    <property type="entry name" value="Acyl_Trfase/lysoPLipase"/>
</dbReference>
<sequence length="443" mass="49370">MKVMQMIDRVLKLLFLIGFLSGCATVNQPANTFKDTDFSDKTSIPKVALNPENDVTVILAFSGGGTRAAALSYGVLEELERTEIEINGEKKRLLDEVDVISSVSGGSFTSAYYGVYGDQIFQDYKEDFLYMNVKDALVSRFLSPSHWLSSWGRTESASQYYQEQLFGDATLGDMQSEHGPRIIINASDITTGLRFSFIQEYFGLICSDAESYPVSKAVAASAAVPVLFEPVVLENLGGCQQDAYEQHLPENVSSLSYQSQQTMREIGEYSDKEKNKYIHLVDGGITDNLGLLAIYDLLELGQIHKFAHFQPSVNPHHVIVISVDASTNPDDSIGFSADVPTIEQTLQSVTDIQLHRYNDATKDLFKKSMERWAEEASSDKVEVVPHFIEVNFQSTANLNKRHLFNQVVTDLSLDDEVVDQIIQEGSGQLRNKPEFRELVTALN</sequence>
<comment type="caution">
    <text evidence="7">The sequence shown here is derived from an EMBL/GenBank/DDBJ whole genome shotgun (WGS) entry which is preliminary data.</text>
</comment>
<reference evidence="7 8" key="1">
    <citation type="submission" date="2015-01" db="EMBL/GenBank/DDBJ databases">
        <title>Vibrio sp. C5 JCM 19232 whole genome shotgun sequence.</title>
        <authorList>
            <person name="Sawabe T."/>
            <person name="Meirelles P."/>
            <person name="Feng G."/>
            <person name="Sayaka M."/>
            <person name="Hattori M."/>
            <person name="Ohkuma M."/>
        </authorList>
    </citation>
    <scope>NUCLEOTIDE SEQUENCE [LARGE SCALE GENOMIC DNA]</scope>
    <source>
        <strain evidence="7 8">JCM19232</strain>
    </source>
</reference>
<dbReference type="PANTHER" id="PTHR14226">
    <property type="entry name" value="NEUROPATHY TARGET ESTERASE/SWISS CHEESE D.MELANOGASTER"/>
    <property type="match status" value="1"/>
</dbReference>